<proteinExistence type="predicted"/>
<evidence type="ECO:0000313" key="1">
    <source>
        <dbReference type="EMBL" id="EQA63428.1"/>
    </source>
</evidence>
<protein>
    <submittedName>
        <fullName evidence="1">Uncharacterized protein</fullName>
    </submittedName>
</protein>
<dbReference type="AlphaFoldDB" id="V6IFJ4"/>
<comment type="caution">
    <text evidence="1">The sequence shown here is derived from an EMBL/GenBank/DDBJ whole genome shotgun (WGS) entry which is preliminary data.</text>
</comment>
<sequence>MLFQEIPYYSDNGTDIVNYNDAVLVYFADGSVAPGACN</sequence>
<organism evidence="1 2">
    <name type="scientific">Leptospira alexanderi serovar Manhao 3 str. L 60</name>
    <dbReference type="NCBI Taxonomy" id="1049759"/>
    <lineage>
        <taxon>Bacteria</taxon>
        <taxon>Pseudomonadati</taxon>
        <taxon>Spirochaetota</taxon>
        <taxon>Spirochaetia</taxon>
        <taxon>Leptospirales</taxon>
        <taxon>Leptospiraceae</taxon>
        <taxon>Leptospira</taxon>
    </lineage>
</organism>
<dbReference type="Proteomes" id="UP000018747">
    <property type="component" value="Unassembled WGS sequence"/>
</dbReference>
<dbReference type="EMBL" id="AHMT02000018">
    <property type="protein sequence ID" value="EQA63428.1"/>
    <property type="molecule type" value="Genomic_DNA"/>
</dbReference>
<name>V6IFJ4_9LEPT</name>
<keyword evidence="2" id="KW-1185">Reference proteome</keyword>
<evidence type="ECO:0000313" key="2">
    <source>
        <dbReference type="Proteomes" id="UP000018747"/>
    </source>
</evidence>
<gene>
    <name evidence="1" type="ORF">LEP1GSC062_0928</name>
</gene>
<reference evidence="1" key="1">
    <citation type="submission" date="2013-05" db="EMBL/GenBank/DDBJ databases">
        <authorList>
            <person name="Harkins D.M."/>
            <person name="Durkin A.S."/>
            <person name="Brinkac L.M."/>
            <person name="Haft D.H."/>
            <person name="Selengut J.D."/>
            <person name="Sanka R."/>
            <person name="DePew J."/>
            <person name="Purushe J."/>
            <person name="Hartskeerl R.A."/>
            <person name="Ahmed A."/>
            <person name="van der Linden H."/>
            <person name="Goris M.G.A."/>
            <person name="Vinetz J.M."/>
            <person name="Sutton G.G."/>
            <person name="Nierman W.C."/>
            <person name="Fouts D.E."/>
        </authorList>
    </citation>
    <scope>NUCLEOTIDE SEQUENCE [LARGE SCALE GENOMIC DNA]</scope>
    <source>
        <strain evidence="1">L 60</strain>
    </source>
</reference>
<accession>V6IFJ4</accession>